<feature type="compositionally biased region" description="Polar residues" evidence="5">
    <location>
        <begin position="831"/>
        <end position="843"/>
    </location>
</feature>
<feature type="domain" description="Calponin-homology (CH)" evidence="6">
    <location>
        <begin position="55"/>
        <end position="176"/>
    </location>
</feature>
<dbReference type="CDD" id="cd21203">
    <property type="entry name" value="CH_AtKIN14-like"/>
    <property type="match status" value="1"/>
</dbReference>
<dbReference type="InterPro" id="IPR001715">
    <property type="entry name" value="CH_dom"/>
</dbReference>
<dbReference type="InterPro" id="IPR027640">
    <property type="entry name" value="Kinesin-like_fam"/>
</dbReference>
<evidence type="ECO:0008006" key="10">
    <source>
        <dbReference type="Google" id="ProtNLM"/>
    </source>
</evidence>
<dbReference type="SUPFAM" id="SSF47576">
    <property type="entry name" value="Calponin-homology domain, CH-domain"/>
    <property type="match status" value="1"/>
</dbReference>
<dbReference type="GO" id="GO:0005524">
    <property type="term" value="F:ATP binding"/>
    <property type="evidence" value="ECO:0007669"/>
    <property type="project" value="UniProtKB-UniRule"/>
</dbReference>
<dbReference type="Proteomes" id="UP000295252">
    <property type="component" value="Chromosome VII"/>
</dbReference>
<dbReference type="PANTHER" id="PTHR47972">
    <property type="entry name" value="KINESIN-LIKE PROTEIN KLP-3"/>
    <property type="match status" value="1"/>
</dbReference>
<dbReference type="PANTHER" id="PTHR47972:SF28">
    <property type="entry name" value="KINESIN-LIKE PROTEIN KLP-3"/>
    <property type="match status" value="1"/>
</dbReference>
<protein>
    <recommendedName>
        <fullName evidence="10">Kinesin motor domain-containing protein</fullName>
    </recommendedName>
</protein>
<evidence type="ECO:0000256" key="5">
    <source>
        <dbReference type="SAM" id="MobiDB-lite"/>
    </source>
</evidence>
<gene>
    <name evidence="8" type="ORF">GSCOC_T00038696001</name>
</gene>
<dbReference type="InterPro" id="IPR001752">
    <property type="entry name" value="Kinesin_motor_dom"/>
</dbReference>
<dbReference type="SMART" id="SM00129">
    <property type="entry name" value="KISc"/>
    <property type="match status" value="1"/>
</dbReference>
<dbReference type="Pfam" id="PF00307">
    <property type="entry name" value="CH"/>
    <property type="match status" value="1"/>
</dbReference>
<dbReference type="PROSITE" id="PS50021">
    <property type="entry name" value="CH"/>
    <property type="match status" value="1"/>
</dbReference>
<keyword evidence="4" id="KW-0175">Coiled coil</keyword>
<dbReference type="GO" id="GO:0007018">
    <property type="term" value="P:microtubule-based movement"/>
    <property type="evidence" value="ECO:0007669"/>
    <property type="project" value="InterPro"/>
</dbReference>
<sequence length="1145" mass="127854">MPQESNSTGSMFFSPGKNLRGLKGLIYNSSSDDAVHAEEIINDRELAQRKAGEAAARRYQAAAWLREMDQGASEVLPKEPTEQEFCLALRNGLILCNVLNKVNPGAVHKVVENRVIDVQFTEGAAQSAIQYFENTRNFLVAVGEMKLLTFEASDLEKGGSSGKVVDCILCLKGYYEWKQAGGIGVWRYGGTVKIVSFPKGSPSSFVSSESADESLDDSESSQFEQLLEYLHLSSEVSLEETNAANALTSLFEHFGLALLQAYLSEISGVEDLPLNSMVIDILLRKVVKDFSSMLLAKSNQVGLILKKILNDDGIPRSKSEVLEMILKYIGQRSSLASSNLSKFCICGRKREDIAQTNVSPVGNVEVLDVQQRQLEELKSFSRETKKEFQLFQKVHVEELKRLEHHIKGLEVAASSYHKVLEENRMLYNQVQDLKGTIRVYCRVRPFLPGQSDGQSTVDYIGDNGDIMIVNPHKQGKEARRIFTFNKVFGTNATQQQIYMDTQPLVRSVLDGYNVCIFAYGQTGSGKTYTMSGPDLTAEETWGVNYRALRDLFHISKERMEFIEYEVGVQMIEIYNEQVRDLLLDMSMRIFSCCLTLTISTLDVRNNSQLNGLNVPDACLIPVKCTQDVLDLMRIGQQNRAVGATALNERSSRSHSILTVHVRGKELVSGSTLKGCLHLVDLAGSERVDKSEAVGERLKEAQHINRSLSALGDVISSLAQKTSHIPYRNSKLTQVLQDSLGGHAKTLMFVHINPMVNAIGETVSTLKFAERVASIDLGAARSNKESGEIREFKDEISNLKLTLEKKDAELQQLRNGASIRGAISPLRMPKSNVTASMKPENNQRTIDDTRSSEVRSCSSGKQRRSRFPAKFTDKDIVPKIPFLAEERSVGFNKARSPSPPVRRSVSTDRSAVIRSRIKPETLDNPPVMRLPFPARVPTNKSMVAVPSIVPSTDSYTRSYPASQEPPVKQDNISETLHSLQRIVSRKVNVEHDDQEQFKQALNVRQGGIRKTKPESKVKSKHQNITKNQKSDIGVTLLTNVDNGRMMEEAQKSEFLEIENEHGDERVGSPVYGNTMRLKKLQRNFSRNSQNVEPRELIQPTESVYAGKHENKISNSTIQNLKEASNSSTSEFRRSRSTPRGKFFVVP</sequence>
<feature type="region of interest" description="Disordered" evidence="5">
    <location>
        <begin position="1106"/>
        <end position="1145"/>
    </location>
</feature>
<dbReference type="EMBL" id="HG739160">
    <property type="protein sequence ID" value="CDP13670.1"/>
    <property type="molecule type" value="Genomic_DNA"/>
</dbReference>
<feature type="region of interest" description="Disordered" evidence="5">
    <location>
        <begin position="831"/>
        <end position="865"/>
    </location>
</feature>
<dbReference type="AlphaFoldDB" id="A0A068UYR9"/>
<evidence type="ECO:0000259" key="6">
    <source>
        <dbReference type="PROSITE" id="PS50021"/>
    </source>
</evidence>
<dbReference type="FunFam" id="3.40.850.10:FF:000086">
    <property type="entry name" value="kinesin-like protein KIN-14F"/>
    <property type="match status" value="1"/>
</dbReference>
<dbReference type="SUPFAM" id="SSF52540">
    <property type="entry name" value="P-loop containing nucleoside triphosphate hydrolases"/>
    <property type="match status" value="1"/>
</dbReference>
<keyword evidence="3" id="KW-0067">ATP-binding</keyword>
<feature type="binding site" evidence="3">
    <location>
        <begin position="520"/>
        <end position="527"/>
    </location>
    <ligand>
        <name>ATP</name>
        <dbReference type="ChEBI" id="CHEBI:30616"/>
    </ligand>
</feature>
<feature type="coiled-coil region" evidence="4">
    <location>
        <begin position="788"/>
        <end position="815"/>
    </location>
</feature>
<dbReference type="InterPro" id="IPR027417">
    <property type="entry name" value="P-loop_NTPase"/>
</dbReference>
<keyword evidence="2 3" id="KW-0505">Motor protein</keyword>
<evidence type="ECO:0000313" key="8">
    <source>
        <dbReference type="EMBL" id="CDP13670.1"/>
    </source>
</evidence>
<dbReference type="OMA" id="FRCALRN"/>
<dbReference type="FunCoup" id="A0A068UYR9">
    <property type="interactions" value="87"/>
</dbReference>
<proteinExistence type="inferred from homology"/>
<dbReference type="OrthoDB" id="3176171at2759"/>
<evidence type="ECO:0000256" key="2">
    <source>
        <dbReference type="ARBA" id="ARBA00023175"/>
    </source>
</evidence>
<evidence type="ECO:0000256" key="1">
    <source>
        <dbReference type="ARBA" id="ARBA00010899"/>
    </source>
</evidence>
<feature type="compositionally biased region" description="Polar residues" evidence="5">
    <location>
        <begin position="1111"/>
        <end position="1122"/>
    </location>
</feature>
<dbReference type="InParanoid" id="A0A068UYR9"/>
<keyword evidence="9" id="KW-1185">Reference proteome</keyword>
<dbReference type="Gramene" id="CDP13670">
    <property type="protein sequence ID" value="CDP13670"/>
    <property type="gene ID" value="GSCOC_T00038696001"/>
</dbReference>
<dbReference type="STRING" id="49390.A0A068UYR9"/>
<evidence type="ECO:0000256" key="3">
    <source>
        <dbReference type="PROSITE-ProRule" id="PRU00283"/>
    </source>
</evidence>
<dbReference type="PRINTS" id="PR00380">
    <property type="entry name" value="KINESINHEAVY"/>
</dbReference>
<evidence type="ECO:0000259" key="7">
    <source>
        <dbReference type="PROSITE" id="PS50067"/>
    </source>
</evidence>
<dbReference type="InterPro" id="IPR036872">
    <property type="entry name" value="CH_dom_sf"/>
</dbReference>
<comment type="similarity">
    <text evidence="1">Belongs to the TRAFAC class myosin-kinesin ATPase superfamily. Kinesin family. KIN-14 subfamily.</text>
</comment>
<keyword evidence="3" id="KW-0547">Nucleotide-binding</keyword>
<accession>A0A068UYR9</accession>
<organism evidence="8 9">
    <name type="scientific">Coffea canephora</name>
    <name type="common">Robusta coffee</name>
    <dbReference type="NCBI Taxonomy" id="49390"/>
    <lineage>
        <taxon>Eukaryota</taxon>
        <taxon>Viridiplantae</taxon>
        <taxon>Streptophyta</taxon>
        <taxon>Embryophyta</taxon>
        <taxon>Tracheophyta</taxon>
        <taxon>Spermatophyta</taxon>
        <taxon>Magnoliopsida</taxon>
        <taxon>eudicotyledons</taxon>
        <taxon>Gunneridae</taxon>
        <taxon>Pentapetalae</taxon>
        <taxon>asterids</taxon>
        <taxon>lamiids</taxon>
        <taxon>Gentianales</taxon>
        <taxon>Rubiaceae</taxon>
        <taxon>Ixoroideae</taxon>
        <taxon>Gardenieae complex</taxon>
        <taxon>Bertiereae - Coffeeae clade</taxon>
        <taxon>Coffeeae</taxon>
        <taxon>Coffea</taxon>
    </lineage>
</organism>
<dbReference type="GO" id="GO:0015630">
    <property type="term" value="C:microtubule cytoskeleton"/>
    <property type="evidence" value="ECO:0007669"/>
    <property type="project" value="TreeGrafter"/>
</dbReference>
<feature type="region of interest" description="Disordered" evidence="5">
    <location>
        <begin position="890"/>
        <end position="910"/>
    </location>
</feature>
<dbReference type="GO" id="GO:0008017">
    <property type="term" value="F:microtubule binding"/>
    <property type="evidence" value="ECO:0007669"/>
    <property type="project" value="InterPro"/>
</dbReference>
<evidence type="ECO:0000313" key="9">
    <source>
        <dbReference type="Proteomes" id="UP000295252"/>
    </source>
</evidence>
<reference evidence="9" key="1">
    <citation type="journal article" date="2014" name="Science">
        <title>The coffee genome provides insight into the convergent evolution of caffeine biosynthesis.</title>
        <authorList>
            <person name="Denoeud F."/>
            <person name="Carretero-Paulet L."/>
            <person name="Dereeper A."/>
            <person name="Droc G."/>
            <person name="Guyot R."/>
            <person name="Pietrella M."/>
            <person name="Zheng C."/>
            <person name="Alberti A."/>
            <person name="Anthony F."/>
            <person name="Aprea G."/>
            <person name="Aury J.M."/>
            <person name="Bento P."/>
            <person name="Bernard M."/>
            <person name="Bocs S."/>
            <person name="Campa C."/>
            <person name="Cenci A."/>
            <person name="Combes M.C."/>
            <person name="Crouzillat D."/>
            <person name="Da Silva C."/>
            <person name="Daddiego L."/>
            <person name="De Bellis F."/>
            <person name="Dussert S."/>
            <person name="Garsmeur O."/>
            <person name="Gayraud T."/>
            <person name="Guignon V."/>
            <person name="Jahn K."/>
            <person name="Jamilloux V."/>
            <person name="Joet T."/>
            <person name="Labadie K."/>
            <person name="Lan T."/>
            <person name="Leclercq J."/>
            <person name="Lepelley M."/>
            <person name="Leroy T."/>
            <person name="Li L.T."/>
            <person name="Librado P."/>
            <person name="Lopez L."/>
            <person name="Munoz A."/>
            <person name="Noel B."/>
            <person name="Pallavicini A."/>
            <person name="Perrotta G."/>
            <person name="Poncet V."/>
            <person name="Pot D."/>
            <person name="Priyono X."/>
            <person name="Rigoreau M."/>
            <person name="Rouard M."/>
            <person name="Rozas J."/>
            <person name="Tranchant-Dubreuil C."/>
            <person name="VanBuren R."/>
            <person name="Zhang Q."/>
            <person name="Andrade A.C."/>
            <person name="Argout X."/>
            <person name="Bertrand B."/>
            <person name="de Kochko A."/>
            <person name="Graziosi G."/>
            <person name="Henry R.J."/>
            <person name="Jayarama X."/>
            <person name="Ming R."/>
            <person name="Nagai C."/>
            <person name="Rounsley S."/>
            <person name="Sankoff D."/>
            <person name="Giuliano G."/>
            <person name="Albert V.A."/>
            <person name="Wincker P."/>
            <person name="Lashermes P."/>
        </authorList>
    </citation>
    <scope>NUCLEOTIDE SEQUENCE [LARGE SCALE GENOMIC DNA]</scope>
    <source>
        <strain evidence="9">cv. DH200-94</strain>
    </source>
</reference>
<feature type="domain" description="Kinesin motor" evidence="7">
    <location>
        <begin position="436"/>
        <end position="774"/>
    </location>
</feature>
<dbReference type="Gene3D" id="3.40.850.10">
    <property type="entry name" value="Kinesin motor domain"/>
    <property type="match status" value="1"/>
</dbReference>
<dbReference type="PROSITE" id="PS50067">
    <property type="entry name" value="KINESIN_MOTOR_2"/>
    <property type="match status" value="1"/>
</dbReference>
<dbReference type="Pfam" id="PF00225">
    <property type="entry name" value="Kinesin"/>
    <property type="match status" value="1"/>
</dbReference>
<dbReference type="GO" id="GO:0003777">
    <property type="term" value="F:microtubule motor activity"/>
    <property type="evidence" value="ECO:0007669"/>
    <property type="project" value="InterPro"/>
</dbReference>
<dbReference type="SMART" id="SM00033">
    <property type="entry name" value="CH"/>
    <property type="match status" value="1"/>
</dbReference>
<dbReference type="PhylomeDB" id="A0A068UYR9"/>
<evidence type="ECO:0000256" key="4">
    <source>
        <dbReference type="SAM" id="Coils"/>
    </source>
</evidence>
<name>A0A068UYR9_COFCA</name>
<dbReference type="InterPro" id="IPR036961">
    <property type="entry name" value="Kinesin_motor_dom_sf"/>
</dbReference>
<dbReference type="Gene3D" id="1.10.418.10">
    <property type="entry name" value="Calponin-like domain"/>
    <property type="match status" value="1"/>
</dbReference>
<dbReference type="FunFam" id="1.10.418.10:FF:000067">
    <property type="entry name" value="kinesin-like protein KIN-14F"/>
    <property type="match status" value="1"/>
</dbReference>